<evidence type="ECO:0000313" key="3">
    <source>
        <dbReference type="EMBL" id="CAE0611694.1"/>
    </source>
</evidence>
<gene>
    <name evidence="3" type="ORF">PSAL00342_LOCUS5529</name>
</gene>
<dbReference type="AlphaFoldDB" id="A0A7S3UGD7"/>
<accession>A0A7S3UGD7</accession>
<dbReference type="EMBL" id="HBIS01006123">
    <property type="protein sequence ID" value="CAE0611694.1"/>
    <property type="molecule type" value="Transcribed_RNA"/>
</dbReference>
<dbReference type="InterPro" id="IPR006070">
    <property type="entry name" value="Sua5-like_dom"/>
</dbReference>
<reference evidence="3" key="1">
    <citation type="submission" date="2021-01" db="EMBL/GenBank/DDBJ databases">
        <authorList>
            <person name="Corre E."/>
            <person name="Pelletier E."/>
            <person name="Niang G."/>
            <person name="Scheremetjew M."/>
            <person name="Finn R."/>
            <person name="Kale V."/>
            <person name="Holt S."/>
            <person name="Cochrane G."/>
            <person name="Meng A."/>
            <person name="Brown T."/>
            <person name="Cohen L."/>
        </authorList>
    </citation>
    <scope>NUCLEOTIDE SEQUENCE</scope>
    <source>
        <strain evidence="3">CCMP1897</strain>
    </source>
</reference>
<protein>
    <recommendedName>
        <fullName evidence="1">Threonylcarbamoyl-AMP synthase</fullName>
    </recommendedName>
</protein>
<organism evidence="3">
    <name type="scientific">Picocystis salinarum</name>
    <dbReference type="NCBI Taxonomy" id="88271"/>
    <lineage>
        <taxon>Eukaryota</taxon>
        <taxon>Viridiplantae</taxon>
        <taxon>Chlorophyta</taxon>
        <taxon>Picocystophyceae</taxon>
        <taxon>Picocystales</taxon>
        <taxon>Picocystaceae</taxon>
        <taxon>Picocystis</taxon>
    </lineage>
</organism>
<dbReference type="PANTHER" id="PTHR42828">
    <property type="entry name" value="DHBP SYNTHASE RIBB-LIKE ALPHA/BETA DOMAIN-CONTAINING PROTEIN"/>
    <property type="match status" value="1"/>
</dbReference>
<sequence length="269" mass="29594">MAAWTTTHAFAMRGTVQSGTCEHVRVKGDGSDAWRLSGAVEMLRKGGVGIVPTDTLYAFACNVEDARAVEKLRRIKRIKKNKPLSILCGKFSEIDKYTLGFPAPTRPGQTDAFRAAKQVLPGPYTCILLASKNLPKECVRDADAKKGKLKKSRRTVGVRMPDDPVCKHLLRELGGPMLSSSVTRMKAPSSAEDLWEEEGEYEEYEWMVDPALMVDAFGSRGLDFVVDVGPRPKEPSTVIDLTESEPVLVRAGKGDPSSFGIVEEEKVFF</sequence>
<dbReference type="Pfam" id="PF01300">
    <property type="entry name" value="Sua5_yciO_yrdC"/>
    <property type="match status" value="1"/>
</dbReference>
<dbReference type="InterPro" id="IPR052532">
    <property type="entry name" value="SUA5_domain"/>
</dbReference>
<evidence type="ECO:0000259" key="2">
    <source>
        <dbReference type="PROSITE" id="PS51163"/>
    </source>
</evidence>
<dbReference type="Gene3D" id="3.90.870.10">
    <property type="entry name" value="DHBP synthase"/>
    <property type="match status" value="1"/>
</dbReference>
<name>A0A7S3UGD7_9CHLO</name>
<evidence type="ECO:0000256" key="1">
    <source>
        <dbReference type="ARBA" id="ARBA00015492"/>
    </source>
</evidence>
<dbReference type="InterPro" id="IPR017945">
    <property type="entry name" value="DHBP_synth_RibB-like_a/b_dom"/>
</dbReference>
<dbReference type="PANTHER" id="PTHR42828:SF3">
    <property type="entry name" value="THREONYLCARBAMOYL-AMP SYNTHASE"/>
    <property type="match status" value="1"/>
</dbReference>
<dbReference type="GO" id="GO:0003725">
    <property type="term" value="F:double-stranded RNA binding"/>
    <property type="evidence" value="ECO:0007669"/>
    <property type="project" value="InterPro"/>
</dbReference>
<proteinExistence type="predicted"/>
<feature type="domain" description="YrdC-like" evidence="2">
    <location>
        <begin position="33"/>
        <end position="254"/>
    </location>
</feature>
<dbReference type="NCBIfam" id="TIGR00057">
    <property type="entry name" value="L-threonylcarbamoyladenylate synthase"/>
    <property type="match status" value="1"/>
</dbReference>
<dbReference type="SUPFAM" id="SSF55821">
    <property type="entry name" value="YrdC/RibB"/>
    <property type="match status" value="1"/>
</dbReference>
<dbReference type="PROSITE" id="PS51163">
    <property type="entry name" value="YRDC"/>
    <property type="match status" value="1"/>
</dbReference>